<dbReference type="Pfam" id="PF16217">
    <property type="entry name" value="M64_N"/>
    <property type="match status" value="1"/>
</dbReference>
<evidence type="ECO:0000313" key="2">
    <source>
        <dbReference type="EMBL" id="MBO8452059.1"/>
    </source>
</evidence>
<protein>
    <submittedName>
        <fullName evidence="2">Peptidase M64</fullName>
    </submittedName>
</protein>
<dbReference type="AlphaFoldDB" id="A0A9D9ER21"/>
<reference evidence="2" key="2">
    <citation type="journal article" date="2021" name="PeerJ">
        <title>Extensive microbial diversity within the chicken gut microbiome revealed by metagenomics and culture.</title>
        <authorList>
            <person name="Gilroy R."/>
            <person name="Ravi A."/>
            <person name="Getino M."/>
            <person name="Pursley I."/>
            <person name="Horton D.L."/>
            <person name="Alikhan N.F."/>
            <person name="Baker D."/>
            <person name="Gharbi K."/>
            <person name="Hall N."/>
            <person name="Watson M."/>
            <person name="Adriaenssens E.M."/>
            <person name="Foster-Nyarko E."/>
            <person name="Jarju S."/>
            <person name="Secka A."/>
            <person name="Antonio M."/>
            <person name="Oren A."/>
            <person name="Chaudhuri R.R."/>
            <person name="La Ragione R."/>
            <person name="Hildebrand F."/>
            <person name="Pallen M.J."/>
        </authorList>
    </citation>
    <scope>NUCLEOTIDE SEQUENCE</scope>
    <source>
        <strain evidence="2">B1-20833</strain>
    </source>
</reference>
<dbReference type="InterPro" id="IPR024079">
    <property type="entry name" value="MetalloPept_cat_dom_sf"/>
</dbReference>
<gene>
    <name evidence="2" type="ORF">IAC06_04140</name>
</gene>
<feature type="domain" description="Peptidase M64 N-terminal" evidence="1">
    <location>
        <begin position="27"/>
        <end position="139"/>
    </location>
</feature>
<dbReference type="Proteomes" id="UP000823661">
    <property type="component" value="Unassembled WGS sequence"/>
</dbReference>
<reference evidence="2" key="1">
    <citation type="submission" date="2020-10" db="EMBL/GenBank/DDBJ databases">
        <authorList>
            <person name="Gilroy R."/>
        </authorList>
    </citation>
    <scope>NUCLEOTIDE SEQUENCE</scope>
    <source>
        <strain evidence="2">B1-20833</strain>
    </source>
</reference>
<dbReference type="Gene3D" id="3.40.390.10">
    <property type="entry name" value="Collagenase (Catalytic Domain)"/>
    <property type="match status" value="1"/>
</dbReference>
<organism evidence="2 3">
    <name type="scientific">Candidatus Cryptobacteroides intestinavium</name>
    <dbReference type="NCBI Taxonomy" id="2840766"/>
    <lineage>
        <taxon>Bacteria</taxon>
        <taxon>Pseudomonadati</taxon>
        <taxon>Bacteroidota</taxon>
        <taxon>Bacteroidia</taxon>
        <taxon>Bacteroidales</taxon>
        <taxon>Candidatus Cryptobacteroides</taxon>
    </lineage>
</organism>
<accession>A0A9D9ER21</accession>
<dbReference type="InterPro" id="IPR038171">
    <property type="entry name" value="M64_N_sf"/>
</dbReference>
<proteinExistence type="predicted"/>
<dbReference type="InterPro" id="IPR032625">
    <property type="entry name" value="M64_N"/>
</dbReference>
<comment type="caution">
    <text evidence="2">The sequence shown here is derived from an EMBL/GenBank/DDBJ whole genome shotgun (WGS) entry which is preliminary data.</text>
</comment>
<sequence>MSLVGAFFLISVICSGQNICSFDSGLLRDSTLRVDYIFSGTDSSAVIALDRMSCSEGWYGRRVNMERVPVRGNGQITMRDAATGMVLYRNSFSTLFQEWQTTEEATRLCKSFENVYLLPMPSRRAEITVELFDVKGRRTASMTHGVDPADILIRCPSPVLSASGVSPNRYIHIGGSSDECIDVAVVAEGYTEDEAELFYSDARAAADALFSYEPFRRYMHMFNIVAVALPSTDSGVSVPLEGEWKDTPLHSHFSTFYMDRYLTTLNLKDLHNALAGIPYEHIIILANTDVYGGGGIYNSYTLTTAHHSQFRPVVVHEFGHSFGALADEYYYDDMYVEYYYPDVEPWEQNITTLYDFGSKWENLLDDDTPVPTPATHRYDDKVGVYEGAGYQSRGVYRGYQSCRMLDNRSESFCPVCRQALERMILFNTVEADR</sequence>
<dbReference type="Pfam" id="PF09471">
    <property type="entry name" value="Peptidase_M64"/>
    <property type="match status" value="2"/>
</dbReference>
<dbReference type="Gene3D" id="2.60.40.3250">
    <property type="entry name" value="Peptidase M64, N-terminal domain"/>
    <property type="match status" value="1"/>
</dbReference>
<dbReference type="InterPro" id="IPR019026">
    <property type="entry name" value="Peptidase_M64_IgA"/>
</dbReference>
<dbReference type="GO" id="GO:0008237">
    <property type="term" value="F:metallopeptidase activity"/>
    <property type="evidence" value="ECO:0007669"/>
    <property type="project" value="InterPro"/>
</dbReference>
<evidence type="ECO:0000259" key="1">
    <source>
        <dbReference type="Pfam" id="PF16217"/>
    </source>
</evidence>
<dbReference type="EMBL" id="JADIMI010000039">
    <property type="protein sequence ID" value="MBO8452059.1"/>
    <property type="molecule type" value="Genomic_DNA"/>
</dbReference>
<name>A0A9D9ER21_9BACT</name>
<evidence type="ECO:0000313" key="3">
    <source>
        <dbReference type="Proteomes" id="UP000823661"/>
    </source>
</evidence>